<dbReference type="GO" id="GO:0007052">
    <property type="term" value="P:mitotic spindle organization"/>
    <property type="evidence" value="ECO:0007669"/>
    <property type="project" value="TreeGrafter"/>
</dbReference>
<feature type="region of interest" description="Disordered" evidence="8">
    <location>
        <begin position="1000"/>
        <end position="1034"/>
    </location>
</feature>
<dbReference type="PROSITE" id="PS00411">
    <property type="entry name" value="KINESIN_MOTOR_1"/>
    <property type="match status" value="1"/>
</dbReference>
<evidence type="ECO:0000259" key="9">
    <source>
        <dbReference type="PROSITE" id="PS50067"/>
    </source>
</evidence>
<feature type="region of interest" description="Disordered" evidence="8">
    <location>
        <begin position="927"/>
        <end position="987"/>
    </location>
</feature>
<dbReference type="GO" id="GO:0005875">
    <property type="term" value="C:microtubule associated complex"/>
    <property type="evidence" value="ECO:0007669"/>
    <property type="project" value="TreeGrafter"/>
</dbReference>
<feature type="compositionally biased region" description="Pro residues" evidence="8">
    <location>
        <begin position="274"/>
        <end position="284"/>
    </location>
</feature>
<dbReference type="EMBL" id="SGPL01000148">
    <property type="protein sequence ID" value="THH16638.1"/>
    <property type="molecule type" value="Genomic_DNA"/>
</dbReference>
<keyword evidence="2" id="KW-0963">Cytoplasm</keyword>
<dbReference type="PANTHER" id="PTHR47969">
    <property type="entry name" value="CHROMOSOME-ASSOCIATED KINESIN KIF4A-RELATED"/>
    <property type="match status" value="1"/>
</dbReference>
<evidence type="ECO:0000256" key="8">
    <source>
        <dbReference type="SAM" id="MobiDB-lite"/>
    </source>
</evidence>
<feature type="coiled-coil region" evidence="7">
    <location>
        <begin position="1082"/>
        <end position="1191"/>
    </location>
</feature>
<feature type="region of interest" description="Disordered" evidence="8">
    <location>
        <begin position="1716"/>
        <end position="1743"/>
    </location>
</feature>
<reference evidence="10 11" key="1">
    <citation type="submission" date="2019-02" db="EMBL/GenBank/DDBJ databases">
        <title>Genome sequencing of the rare red list fungi Bondarzewia mesenterica.</title>
        <authorList>
            <person name="Buettner E."/>
            <person name="Kellner H."/>
        </authorList>
    </citation>
    <scope>NUCLEOTIDE SEQUENCE [LARGE SCALE GENOMIC DNA]</scope>
    <source>
        <strain evidence="10 11">DSM 108281</strain>
    </source>
</reference>
<dbReference type="SMART" id="SM00129">
    <property type="entry name" value="KISc"/>
    <property type="match status" value="1"/>
</dbReference>
<dbReference type="GO" id="GO:0003777">
    <property type="term" value="F:microtubule motor activity"/>
    <property type="evidence" value="ECO:0007669"/>
    <property type="project" value="InterPro"/>
</dbReference>
<keyword evidence="5 7" id="KW-0175">Coiled coil</keyword>
<feature type="region of interest" description="Disordered" evidence="8">
    <location>
        <begin position="1937"/>
        <end position="1969"/>
    </location>
</feature>
<keyword evidence="11" id="KW-1185">Reference proteome</keyword>
<dbReference type="SUPFAM" id="SSF52540">
    <property type="entry name" value="P-loop containing nucleoside triphosphate hydrolases"/>
    <property type="match status" value="1"/>
</dbReference>
<dbReference type="InterPro" id="IPR019821">
    <property type="entry name" value="Kinesin_motor_CS"/>
</dbReference>
<feature type="coiled-coil region" evidence="7">
    <location>
        <begin position="702"/>
        <end position="778"/>
    </location>
</feature>
<organism evidence="10 11">
    <name type="scientific">Bondarzewia mesenterica</name>
    <dbReference type="NCBI Taxonomy" id="1095465"/>
    <lineage>
        <taxon>Eukaryota</taxon>
        <taxon>Fungi</taxon>
        <taxon>Dikarya</taxon>
        <taxon>Basidiomycota</taxon>
        <taxon>Agaricomycotina</taxon>
        <taxon>Agaricomycetes</taxon>
        <taxon>Russulales</taxon>
        <taxon>Bondarzewiaceae</taxon>
        <taxon>Bondarzewia</taxon>
    </lineage>
</organism>
<feature type="compositionally biased region" description="Polar residues" evidence="8">
    <location>
        <begin position="1017"/>
        <end position="1034"/>
    </location>
</feature>
<dbReference type="InterPro" id="IPR001752">
    <property type="entry name" value="Kinesin_motor_dom"/>
</dbReference>
<feature type="compositionally biased region" description="Pro residues" evidence="8">
    <location>
        <begin position="1731"/>
        <end position="1741"/>
    </location>
</feature>
<evidence type="ECO:0000256" key="6">
    <source>
        <dbReference type="PROSITE-ProRule" id="PRU00283"/>
    </source>
</evidence>
<feature type="region of interest" description="Disordered" evidence="8">
    <location>
        <begin position="266"/>
        <end position="315"/>
    </location>
</feature>
<feature type="compositionally biased region" description="Pro residues" evidence="8">
    <location>
        <begin position="1762"/>
        <end position="1777"/>
    </location>
</feature>
<evidence type="ECO:0000313" key="11">
    <source>
        <dbReference type="Proteomes" id="UP000310158"/>
    </source>
</evidence>
<comment type="caution">
    <text evidence="10">The sequence shown here is derived from an EMBL/GenBank/DDBJ whole genome shotgun (WGS) entry which is preliminary data.</text>
</comment>
<feature type="binding site" evidence="6">
    <location>
        <begin position="121"/>
        <end position="128"/>
    </location>
    <ligand>
        <name>ATP</name>
        <dbReference type="ChEBI" id="CHEBI:30616"/>
    </ligand>
</feature>
<feature type="compositionally biased region" description="Polar residues" evidence="8">
    <location>
        <begin position="1781"/>
        <end position="1790"/>
    </location>
</feature>
<feature type="region of interest" description="Disordered" evidence="8">
    <location>
        <begin position="1755"/>
        <end position="1826"/>
    </location>
</feature>
<dbReference type="Gene3D" id="1.10.287.1490">
    <property type="match status" value="1"/>
</dbReference>
<feature type="compositionally biased region" description="Basic and acidic residues" evidence="8">
    <location>
        <begin position="1937"/>
        <end position="1961"/>
    </location>
</feature>
<evidence type="ECO:0000313" key="10">
    <source>
        <dbReference type="EMBL" id="THH16638.1"/>
    </source>
</evidence>
<feature type="coiled-coil region" evidence="7">
    <location>
        <begin position="1552"/>
        <end position="1583"/>
    </location>
</feature>
<dbReference type="GO" id="GO:0007018">
    <property type="term" value="P:microtubule-based movement"/>
    <property type="evidence" value="ECO:0007669"/>
    <property type="project" value="InterPro"/>
</dbReference>
<dbReference type="Proteomes" id="UP000310158">
    <property type="component" value="Unassembled WGS sequence"/>
</dbReference>
<evidence type="ECO:0000256" key="2">
    <source>
        <dbReference type="ARBA" id="ARBA00022490"/>
    </source>
</evidence>
<comment type="similarity">
    <text evidence="6">Belongs to the TRAFAC class myosin-kinesin ATPase superfamily. Kinesin family.</text>
</comment>
<evidence type="ECO:0000256" key="5">
    <source>
        <dbReference type="ARBA" id="ARBA00023054"/>
    </source>
</evidence>
<sequence length="1969" mass="217645">MAPSPSSSGATQTSVQVALRIRPTTKQDGVSIPARFQRAALHAASSTSVAMDATTSTPSSSGASSATVGNASANANTKKQVFTFDQVHPPETTQHTVFTSTTLPLLSRFLEGFNCTILAYGQTSSGKTFTMTGIDLDADPSDPNNGMGIIPRAVSTIFQHARELKEERGNTWNYNIKGSFIEIYNEDLIDLLSDDGTGSRREVQIREGKDGSIIWGGLREVAVNNSNEVMTLIRQGTAIRRTNETDMNAQSSRSHAIFSLTLTQRKYTGSGAPPRSPSPLPPTGRSPSRIGRPGSMFAGGPGNRVTSPTLGRPGTPSSFGSVMGRGGLRPASALGSHHDARLSADDDGDWITVVSKFHFVDLAGSERLKRTAASGDRVKEGISINSGLLALGNVISALGDPARAKSHTASYVPYRDSKLTRLLQDSLGGNAHTLMIACVSPAEWNAAETVNTLKYANRARNIKNRAIITEKEEGWDDMEWLQGMVTRLRNELKVIKEGGALPPPDVSRAPSTEAKAQIEGASKKMLANFNELKTNYEELREKYVARNEELNRLRKEYGEHHRSSTAGAVPGMSKYEEIVGPVIEEYEKTISAMEAELSLNRAALRHTNELVEEKEEELTQLSERKVATELYVEELRARVAKLTEREASTEAYVHDLEEKIKAYDESNTSSSESITDLKRELSRFKESDSHSVKYIADLEMRLARSDESVLALQQTVEKLEAECDRRRDEAEVLQERLDRLKKDGESWRTDLEQREQRVRDLEKKMEGWESKRKEAADARERLGGVADEVSQAQKKLEADIIDFASGSGQGSGASTPKEQDLSLENQLVALQQTHTATLADLSSVTAKYRDALREISDLAAQIQEVKLNQATPVVSDSPDRSMDWGGPHRRRITGGRHRETSDGSHSASRRLFFPTRGLDGVAPLENRSLSQSQSLSQELSSVHSRKTSSSSPGTSSSAHSPSNSHSRPNLSISLPALNVSPTERSEREQEIALLEISMKEKETGSSMSGGSMPPTPQGETENPANGRTSLGSYLSPQTMHQFDELKSSMQNGHGRTESVSTSEPDESLERLNELMMAMAQKESQHREVVDGLNEELQQLRRQHDDLSALSRDQAVNMSNELESLRSKYEADLARLEHVEQREAELQETLKRVEFAHAVAIEQIRTEHEEVLRAKEQEVDELISRLKEEHDASLTAVRNQLAEATVALAKAHQDHAEAFGNLKAQDEAELRRRLGEASATLEQEHELVIRDLSTKQEELVQQKEQESAAVLAKTEEEFYNGLTKLRTEHAEALERQALEATTTVERLREEHAAALRMAEIAREGSLSETQSSQAAVLKELQAEYSAAIAKKEADFAQDLEKARAEQARLLSAAQEEHTLTLAKLRDEQATALSNAQKTRENVLVKAQEESSKEIELLEAALAKATEEHASSSSKAWEESNKQIELLEAALVKATEEHASSSFKAHEEAEAALLSFREQQATVLQEVGAGHEEEVAKLKSAHDAAIQEAVVKAEEERSVLVRSRTEAFAKLRAEHEQAMAELNAALVAEQEYHREALERSREQGEQLINDEKNRLAVVIAELEEEHSRGRETLQKDRDFVANELNSYKVAVEEHTVAREEARTMHEEALAKQADIISGLQHDLSEAHDERAELAQQVATLRAELENTRSQQTQLVREASKRDSLVDELERHRSVLAEMQHTLQRVKDEKDAIQLEKNKHESAVRDLQAQLAQAPPPEPAPSPVRPVAERTMSYGRLNGLSSAKLPPPTPPPSVPPPPAPRVASSFSNDNGFPSASSSTPISGSSSRDSQLDSPATSVAPSLPNLPSGSAAEGKLLQQIEDQTKQIGEQEAMIKTLNKQLTHCESDLQANMDLVTTLETSLGDSEKNLRKARMQATEIARERDTLNAQIEALRNEVQESKREVVNVRRSIVEEKQSLEQRLDEERKAKERARQQLDSRMEELQKRKSKFVCL</sequence>
<dbReference type="PROSITE" id="PS50067">
    <property type="entry name" value="KINESIN_MOTOR_2"/>
    <property type="match status" value="1"/>
</dbReference>
<keyword evidence="6" id="KW-0505">Motor protein</keyword>
<feature type="region of interest" description="Disordered" evidence="8">
    <location>
        <begin position="870"/>
        <end position="914"/>
    </location>
</feature>
<dbReference type="Gene3D" id="3.40.850.10">
    <property type="entry name" value="Kinesin motor domain"/>
    <property type="match status" value="1"/>
</dbReference>
<feature type="domain" description="Kinesin motor" evidence="9">
    <location>
        <begin position="14"/>
        <end position="462"/>
    </location>
</feature>
<dbReference type="OrthoDB" id="3176171at2759"/>
<feature type="coiled-coil region" evidence="7">
    <location>
        <begin position="522"/>
        <end position="556"/>
    </location>
</feature>
<keyword evidence="3 6" id="KW-0547">Nucleotide-binding</keyword>
<name>A0A4S4LXL7_9AGAM</name>
<protein>
    <recommendedName>
        <fullName evidence="9">Kinesin motor domain-containing protein</fullName>
    </recommendedName>
</protein>
<dbReference type="GO" id="GO:0051231">
    <property type="term" value="P:spindle elongation"/>
    <property type="evidence" value="ECO:0007669"/>
    <property type="project" value="TreeGrafter"/>
</dbReference>
<comment type="subcellular location">
    <subcellularLocation>
        <location evidence="1">Cytoplasm</location>
    </subcellularLocation>
</comment>
<feature type="region of interest" description="Disordered" evidence="8">
    <location>
        <begin position="47"/>
        <end position="70"/>
    </location>
</feature>
<evidence type="ECO:0000256" key="4">
    <source>
        <dbReference type="ARBA" id="ARBA00022840"/>
    </source>
</evidence>
<feature type="compositionally biased region" description="Polar residues" evidence="8">
    <location>
        <begin position="1811"/>
        <end position="1824"/>
    </location>
</feature>
<proteinExistence type="inferred from homology"/>
<gene>
    <name evidence="10" type="ORF">EW146_g4034</name>
</gene>
<feature type="compositionally biased region" description="Low complexity" evidence="8">
    <location>
        <begin position="928"/>
        <end position="971"/>
    </location>
</feature>
<dbReference type="InterPro" id="IPR027417">
    <property type="entry name" value="P-loop_NTPase"/>
</dbReference>
<evidence type="ECO:0000256" key="3">
    <source>
        <dbReference type="ARBA" id="ARBA00022741"/>
    </source>
</evidence>
<dbReference type="Pfam" id="PF00225">
    <property type="entry name" value="Kinesin"/>
    <property type="match status" value="2"/>
</dbReference>
<dbReference type="GO" id="GO:0008017">
    <property type="term" value="F:microtubule binding"/>
    <property type="evidence" value="ECO:0007669"/>
    <property type="project" value="InterPro"/>
</dbReference>
<dbReference type="GO" id="GO:0005524">
    <property type="term" value="F:ATP binding"/>
    <property type="evidence" value="ECO:0007669"/>
    <property type="project" value="UniProtKB-UniRule"/>
</dbReference>
<feature type="compositionally biased region" description="Polar residues" evidence="8">
    <location>
        <begin position="304"/>
        <end position="315"/>
    </location>
</feature>
<evidence type="ECO:0000256" key="1">
    <source>
        <dbReference type="ARBA" id="ARBA00004496"/>
    </source>
</evidence>
<dbReference type="InterPro" id="IPR036961">
    <property type="entry name" value="Kinesin_motor_dom_sf"/>
</dbReference>
<feature type="compositionally biased region" description="Low complexity" evidence="8">
    <location>
        <begin position="1791"/>
        <end position="1810"/>
    </location>
</feature>
<dbReference type="InterPro" id="IPR027640">
    <property type="entry name" value="Kinesin-like_fam"/>
</dbReference>
<dbReference type="Gene3D" id="1.20.120.330">
    <property type="entry name" value="Nucleotidyltransferases domain 2"/>
    <property type="match status" value="1"/>
</dbReference>
<accession>A0A4S4LXL7</accession>
<dbReference type="PANTHER" id="PTHR47969:SF15">
    <property type="entry name" value="CHROMOSOME-ASSOCIATED KINESIN KIF4A-RELATED"/>
    <property type="match status" value="1"/>
</dbReference>
<evidence type="ECO:0000256" key="7">
    <source>
        <dbReference type="SAM" id="Coils"/>
    </source>
</evidence>
<keyword evidence="4 6" id="KW-0067">ATP-binding</keyword>
<dbReference type="GO" id="GO:0005737">
    <property type="term" value="C:cytoplasm"/>
    <property type="evidence" value="ECO:0007669"/>
    <property type="project" value="UniProtKB-SubCell"/>
</dbReference>
<feature type="coiled-coil region" evidence="7">
    <location>
        <begin position="583"/>
        <end position="624"/>
    </location>
</feature>
<feature type="compositionally biased region" description="Low complexity" evidence="8">
    <location>
        <begin position="53"/>
        <end position="70"/>
    </location>
</feature>
<feature type="coiled-coil region" evidence="7">
    <location>
        <begin position="1355"/>
        <end position="1455"/>
    </location>
</feature>
<dbReference type="PRINTS" id="PR00380">
    <property type="entry name" value="KINESINHEAVY"/>
</dbReference>